<reference evidence="3" key="1">
    <citation type="journal article" date="2019" name="Int. J. Syst. Evol. Microbiol.">
        <title>The Global Catalogue of Microorganisms (GCM) 10K type strain sequencing project: providing services to taxonomists for standard genome sequencing and annotation.</title>
        <authorList>
            <consortium name="The Broad Institute Genomics Platform"/>
            <consortium name="The Broad Institute Genome Sequencing Center for Infectious Disease"/>
            <person name="Wu L."/>
            <person name="Ma J."/>
        </authorList>
    </citation>
    <scope>NUCLEOTIDE SEQUENCE [LARGE SCALE GENOMIC DNA]</scope>
    <source>
        <strain evidence="3">JCM 14718</strain>
    </source>
</reference>
<dbReference type="InterPro" id="IPR036249">
    <property type="entry name" value="Thioredoxin-like_sf"/>
</dbReference>
<dbReference type="Gene3D" id="1.20.1050.10">
    <property type="match status" value="1"/>
</dbReference>
<evidence type="ECO:0000313" key="3">
    <source>
        <dbReference type="Proteomes" id="UP001500618"/>
    </source>
</evidence>
<dbReference type="Proteomes" id="UP001500618">
    <property type="component" value="Unassembled WGS sequence"/>
</dbReference>
<dbReference type="PROSITE" id="PS50405">
    <property type="entry name" value="GST_CTER"/>
    <property type="match status" value="1"/>
</dbReference>
<gene>
    <name evidence="2" type="ORF">GCM10009765_61440</name>
</gene>
<dbReference type="SFLD" id="SFLDG01206">
    <property type="entry name" value="Xi.1"/>
    <property type="match status" value="1"/>
</dbReference>
<dbReference type="SUPFAM" id="SSF52833">
    <property type="entry name" value="Thioredoxin-like"/>
    <property type="match status" value="1"/>
</dbReference>
<dbReference type="Gene3D" id="3.40.30.10">
    <property type="entry name" value="Glutaredoxin"/>
    <property type="match status" value="1"/>
</dbReference>
<comment type="caution">
    <text evidence="2">The sequence shown here is derived from an EMBL/GenBank/DDBJ whole genome shotgun (WGS) entry which is preliminary data.</text>
</comment>
<dbReference type="PANTHER" id="PTHR32419">
    <property type="entry name" value="GLUTATHIONYL-HYDROQUINONE REDUCTASE"/>
    <property type="match status" value="1"/>
</dbReference>
<dbReference type="InterPro" id="IPR016639">
    <property type="entry name" value="GST_Omega/GSH"/>
</dbReference>
<dbReference type="PIRSF" id="PIRSF015753">
    <property type="entry name" value="GST"/>
    <property type="match status" value="1"/>
</dbReference>
<evidence type="ECO:0000313" key="2">
    <source>
        <dbReference type="EMBL" id="GAA1703913.1"/>
    </source>
</evidence>
<dbReference type="CDD" id="cd03190">
    <property type="entry name" value="GST_C_Omega_like"/>
    <property type="match status" value="1"/>
</dbReference>
<dbReference type="InterPro" id="IPR036282">
    <property type="entry name" value="Glutathione-S-Trfase_C_sf"/>
</dbReference>
<sequence length="309" mass="34958">MAQFVAETSKAGAFVRQPNHFTDRVTADGSSGYPVESGCYRLFVSLACPWAHRAIIVRRLLGLDEHISLGIVDPIRDEKGWRFTLDEGGRDPVTGAAYLSELYLASDPSFSGRWTVPTFYDTKTQRIVTNDYPQITLDFSTQWRSLHKSGAPDLYPATLRADIDAVNADVYADVNNGVYRCGFADSQQAYEEAYERLFHRLDVPSERLSHQRYLVGDQLTEADIRFFTTLVRFDAVYHGHFKANRQKLAEFPVLWAYARDLFQTPGVGETVDFDQIKRHYYATHLNINPTGIVPVGPDVSGWQTPHGRV</sequence>
<dbReference type="PANTHER" id="PTHR32419:SF6">
    <property type="entry name" value="GLUTATHIONE S-TRANSFERASE OMEGA-LIKE 1-RELATED"/>
    <property type="match status" value="1"/>
</dbReference>
<dbReference type="RefSeq" id="WP_344313754.1">
    <property type="nucleotide sequence ID" value="NZ_BAAANY010000029.1"/>
</dbReference>
<protein>
    <submittedName>
        <fullName evidence="2">Glutathione S-transferase C-terminal domain-containing protein</fullName>
    </submittedName>
</protein>
<dbReference type="SFLD" id="SFLDG01148">
    <property type="entry name" value="Xi_(cytGST)"/>
    <property type="match status" value="1"/>
</dbReference>
<keyword evidence="3" id="KW-1185">Reference proteome</keyword>
<dbReference type="SUPFAM" id="SSF47616">
    <property type="entry name" value="GST C-terminal domain-like"/>
    <property type="match status" value="1"/>
</dbReference>
<accession>A0ABP4UE58</accession>
<proteinExistence type="predicted"/>
<evidence type="ECO:0000259" key="1">
    <source>
        <dbReference type="PROSITE" id="PS50405"/>
    </source>
</evidence>
<dbReference type="SFLD" id="SFLDS00019">
    <property type="entry name" value="Glutathione_Transferase_(cytos"/>
    <property type="match status" value="1"/>
</dbReference>
<dbReference type="InterPro" id="IPR040079">
    <property type="entry name" value="Glutathione_S-Trfase"/>
</dbReference>
<dbReference type="EMBL" id="BAAANY010000029">
    <property type="protein sequence ID" value="GAA1703913.1"/>
    <property type="molecule type" value="Genomic_DNA"/>
</dbReference>
<dbReference type="InterPro" id="IPR047047">
    <property type="entry name" value="GST_Omega-like_C"/>
</dbReference>
<organism evidence="2 3">
    <name type="scientific">Fodinicola feengrottensis</name>
    <dbReference type="NCBI Taxonomy" id="435914"/>
    <lineage>
        <taxon>Bacteria</taxon>
        <taxon>Bacillati</taxon>
        <taxon>Actinomycetota</taxon>
        <taxon>Actinomycetes</taxon>
        <taxon>Mycobacteriales</taxon>
        <taxon>Fodinicola</taxon>
    </lineage>
</organism>
<feature type="domain" description="GST C-terminal" evidence="1">
    <location>
        <begin position="156"/>
        <end position="280"/>
    </location>
</feature>
<name>A0ABP4UE58_9ACTN</name>
<dbReference type="Pfam" id="PF13410">
    <property type="entry name" value="GST_C_2"/>
    <property type="match status" value="1"/>
</dbReference>
<dbReference type="InterPro" id="IPR010987">
    <property type="entry name" value="Glutathione-S-Trfase_C-like"/>
</dbReference>